<gene>
    <name evidence="1" type="ORF">Q9295_11845</name>
</gene>
<proteinExistence type="predicted"/>
<dbReference type="EMBL" id="JAVDBT010000010">
    <property type="protein sequence ID" value="MDQ2067072.1"/>
    <property type="molecule type" value="Genomic_DNA"/>
</dbReference>
<dbReference type="Proteomes" id="UP001239680">
    <property type="component" value="Unassembled WGS sequence"/>
</dbReference>
<evidence type="ECO:0000313" key="2">
    <source>
        <dbReference type="Proteomes" id="UP001239680"/>
    </source>
</evidence>
<reference evidence="1 2" key="1">
    <citation type="submission" date="2023-08" db="EMBL/GenBank/DDBJ databases">
        <title>Characterization of two Paracoccaceae strains isolated from Phycosphere and proposal of Xinfangfangia lacusdiani sp. nov.</title>
        <authorList>
            <person name="Deng Y."/>
            <person name="Zhang Y.Q."/>
        </authorList>
    </citation>
    <scope>NUCLEOTIDE SEQUENCE [LARGE SCALE GENOMIC DNA]</scope>
    <source>
        <strain evidence="1 2">CPCC 101601</strain>
    </source>
</reference>
<keyword evidence="2" id="KW-1185">Reference proteome</keyword>
<evidence type="ECO:0008006" key="3">
    <source>
        <dbReference type="Google" id="ProtNLM"/>
    </source>
</evidence>
<name>A0ABU0VZ89_9RHOB</name>
<dbReference type="RefSeq" id="WP_306680784.1">
    <property type="nucleotide sequence ID" value="NZ_JAVDBT010000010.1"/>
</dbReference>
<evidence type="ECO:0000313" key="1">
    <source>
        <dbReference type="EMBL" id="MDQ2067072.1"/>
    </source>
</evidence>
<organism evidence="1 2">
    <name type="scientific">Pseudogemmobacter lacusdianii</name>
    <dbReference type="NCBI Taxonomy" id="3069608"/>
    <lineage>
        <taxon>Bacteria</taxon>
        <taxon>Pseudomonadati</taxon>
        <taxon>Pseudomonadota</taxon>
        <taxon>Alphaproteobacteria</taxon>
        <taxon>Rhodobacterales</taxon>
        <taxon>Paracoccaceae</taxon>
        <taxon>Pseudogemmobacter</taxon>
    </lineage>
</organism>
<protein>
    <recommendedName>
        <fullName evidence="3">DUF2336 domain-containing protein</fullName>
    </recommendedName>
</protein>
<comment type="caution">
    <text evidence="1">The sequence shown here is derived from an EMBL/GenBank/DDBJ whole genome shotgun (WGS) entry which is preliminary data.</text>
</comment>
<accession>A0ABU0VZ89</accession>
<sequence length="351" mass="37807">MEHDPNTVAFVLREHVGLAAFLWAQRDSLAQEDPADFAALATVDGRLAANLDALLLAGGAAWPMIDAALADYPEKGEVFLYAHHALQNQDWARLEALVPQAAAAEEGLHGLGAALAHLPPAVTAAVVRDWLGHSDGFRVQAALEALTIRKVDPGQRLAEFLRHPDSGVRTCACHLAAVLERQDLKPELRQLYATDAAAQTAAGRALARMGEPVAAQSLMAEVAEKVENWPQTLRILLSCLPADRFAAWMTELGGDPATREIVVRAVGMAGDRQRLDWILAQMAEPETIIAAGHAVIDLCPEAASQEELWSSEAAKFPPRIAAHFQEDMPRLPLAKAMAQALLGGARKGRWP</sequence>